<dbReference type="PANTHER" id="PTHR11468:SF3">
    <property type="entry name" value="GLYCOGEN PHOSPHORYLASE, LIVER FORM"/>
    <property type="match status" value="1"/>
</dbReference>
<reference evidence="12" key="1">
    <citation type="journal article" date="2012" name="Nat. Genet.">
        <title>Whole-genome sequence of Schistosoma haematobium.</title>
        <authorList>
            <person name="Young N.D."/>
            <person name="Jex A.R."/>
            <person name="Li B."/>
            <person name="Liu S."/>
            <person name="Yang L."/>
            <person name="Xiong Z."/>
            <person name="Li Y."/>
            <person name="Cantacessi C."/>
            <person name="Hall R.S."/>
            <person name="Xu X."/>
            <person name="Chen F."/>
            <person name="Wu X."/>
            <person name="Zerlotini A."/>
            <person name="Oliveira G."/>
            <person name="Hofmann A."/>
            <person name="Zhang G."/>
            <person name="Fang X."/>
            <person name="Kang Y."/>
            <person name="Campbell B.E."/>
            <person name="Loukas A."/>
            <person name="Ranganathan S."/>
            <person name="Rollinson D."/>
            <person name="Rinaldi G."/>
            <person name="Brindley P.J."/>
            <person name="Yang H."/>
            <person name="Wang J."/>
            <person name="Wang J."/>
            <person name="Gasser R.B."/>
        </authorList>
    </citation>
    <scope>NUCLEOTIDE SEQUENCE [LARGE SCALE GENOMIC DNA]</scope>
</reference>
<comment type="cofactor">
    <cofactor evidence="1 11">
        <name>pyridoxal 5'-phosphate</name>
        <dbReference type="ChEBI" id="CHEBI:597326"/>
    </cofactor>
</comment>
<dbReference type="EMBL" id="KL250528">
    <property type="protein sequence ID" value="KGB33032.1"/>
    <property type="molecule type" value="Genomic_DNA"/>
</dbReference>
<dbReference type="FunFam" id="3.40.50.2000:FF:000149">
    <property type="entry name" value="Glycogen phosphorylase, muscle form"/>
    <property type="match status" value="1"/>
</dbReference>
<name>A0A094ZGQ5_SCHHA</name>
<dbReference type="Gene3D" id="3.40.50.2000">
    <property type="entry name" value="Glycogen Phosphorylase B"/>
    <property type="match status" value="2"/>
</dbReference>
<comment type="catalytic activity">
    <reaction evidence="8">
        <text>[(1-&gt;4)-alpha-D-glucosyl](n) + phosphate = [(1-&gt;4)-alpha-D-glucosyl](n-1) + alpha-D-glucose 1-phosphate</text>
        <dbReference type="Rhea" id="RHEA:41732"/>
        <dbReference type="Rhea" id="RHEA-COMP:9584"/>
        <dbReference type="Rhea" id="RHEA-COMP:9586"/>
        <dbReference type="ChEBI" id="CHEBI:15444"/>
        <dbReference type="ChEBI" id="CHEBI:43474"/>
        <dbReference type="ChEBI" id="CHEBI:58601"/>
        <dbReference type="EC" id="2.4.1.1"/>
    </reaction>
    <physiologicalReaction direction="left-to-right" evidence="8">
        <dbReference type="Rhea" id="RHEA:41733"/>
    </physiologicalReaction>
</comment>
<keyword evidence="6 11" id="KW-0663">Pyridoxal phosphate</keyword>
<dbReference type="GO" id="GO:0005737">
    <property type="term" value="C:cytoplasm"/>
    <property type="evidence" value="ECO:0007669"/>
    <property type="project" value="TreeGrafter"/>
</dbReference>
<comment type="similarity">
    <text evidence="2 11">Belongs to the glycogen phosphorylase family.</text>
</comment>
<keyword evidence="3" id="KW-0321">Glycogen metabolism</keyword>
<comment type="function">
    <text evidence="9 11">Allosteric enzyme that catalyzes the rate-limiting step in glycogen catabolism, the phosphorolytic cleavage of glycogen to produce glucose-1-phosphate, and plays a central role in maintaining cellular and organismal glucose homeostasis.</text>
</comment>
<keyword evidence="5 11" id="KW-0808">Transferase</keyword>
<protein>
    <recommendedName>
        <fullName evidence="11">Alpha-1,4 glucan phosphorylase</fullName>
        <ecNumber evidence="11">2.4.1.1</ecNumber>
    </recommendedName>
</protein>
<evidence type="ECO:0000256" key="11">
    <source>
        <dbReference type="RuleBase" id="RU000587"/>
    </source>
</evidence>
<dbReference type="PROSITE" id="PS00102">
    <property type="entry name" value="PHOSPHORYLASE"/>
    <property type="match status" value="1"/>
</dbReference>
<accession>A0A094ZGQ5</accession>
<sequence>MNNRRSSSFKEISIVQDAKNLRDSFNRNLHFYVVKDRNIATMRDFYVALARTVWEQLCSRWIKTQEVYATEDPKMVYFLSMEFFMGRTLKNTMLNVDTAEALDEAMYQAFCMFIRSLQSRFLNESHQEFNSSGVLGLDIEELEEMECDAGLGNGGLGRLAACFLDSMATIGLAAYGYGIRYENGAFHQMIKDGWQVEEPDEWLLYGNPWEKERPEFTRIVQFYGTVMRNHLDQCKWVDTETICALPYEVPIPGYRNQTCNTLRLWSAKGRKYFDTKIIHNNDYINAILGRNEAENISRVLYPIESAFEGKELQLKQEYFLVSATLQDILYQFKSSYPTYELFELPNKVVIHINDTHPALAIPELLRILVDIECMDWIDAWDICSRVFTHTNHVSQVECLKYWPLDMLQRVLPRHVEIIRNIDYHFKSVINRRWPSDENRFQRMSIFQEINEPVVSMDHLCIIGSHFVNGVSIFQTNHLVNTLFKDFADLWPSKFTNKTNGISPRRWLLVCNPGLTDLIRTTIQSDDWVKNLIMLNRLKEKLNDANFRNRLILIKQDNKNRFVAYMQQHRNIQLNPSSIFDVHVKRVLEYKRPLLPCLYAITMYNRLRTNPEMKMCPRTIIIGGKAAPGYHMAKMIIKLINSVARIIDFDPITTGKLKLIFLRNYRVSLAERIIPATDLSEQIPCVGTEASGTGNMKFMLNGALTIGTMDGSNIEIFQEVGHSNAFVFGRTIEEVNYLRKTGQVNEAINLTFFSKDLLLIFIVILDCLRLSQHFIRYNPMRYVSSNPELRLCLDQIRDGYYCPNEPDLFKDLYNKLVTEDKFMVCADYGDYMRAQAEVESAYKDEVKWSKMVLMNIAAAGKFSSDRTVREYARDIWRVDPVIVKESIKCNSENNNNLRFCSNN</sequence>
<dbReference type="AlphaFoldDB" id="A0A094ZGQ5"/>
<evidence type="ECO:0000256" key="4">
    <source>
        <dbReference type="ARBA" id="ARBA00022676"/>
    </source>
</evidence>
<dbReference type="NCBIfam" id="TIGR02093">
    <property type="entry name" value="P_ylase"/>
    <property type="match status" value="1"/>
</dbReference>
<dbReference type="InterPro" id="IPR011833">
    <property type="entry name" value="Glycg_phsphrylas"/>
</dbReference>
<evidence type="ECO:0000256" key="9">
    <source>
        <dbReference type="ARBA" id="ARBA00037413"/>
    </source>
</evidence>
<dbReference type="Pfam" id="PF00343">
    <property type="entry name" value="Phosphorylase"/>
    <property type="match status" value="2"/>
</dbReference>
<keyword evidence="7 11" id="KW-0119">Carbohydrate metabolism</keyword>
<dbReference type="InterPro" id="IPR035090">
    <property type="entry name" value="Pyridoxal_P_attach_site"/>
</dbReference>
<evidence type="ECO:0000256" key="6">
    <source>
        <dbReference type="ARBA" id="ARBA00022898"/>
    </source>
</evidence>
<dbReference type="SUPFAM" id="SSF53756">
    <property type="entry name" value="UDP-Glycosyltransferase/glycogen phosphorylase"/>
    <property type="match status" value="2"/>
</dbReference>
<evidence type="ECO:0000313" key="12">
    <source>
        <dbReference type="EMBL" id="KGB33032.1"/>
    </source>
</evidence>
<dbReference type="EC" id="2.4.1.1" evidence="11"/>
<evidence type="ECO:0000256" key="1">
    <source>
        <dbReference type="ARBA" id="ARBA00001933"/>
    </source>
</evidence>
<gene>
    <name evidence="12" type="ORF">MS3_01183</name>
</gene>
<evidence type="ECO:0000256" key="8">
    <source>
        <dbReference type="ARBA" id="ARBA00036074"/>
    </source>
</evidence>
<dbReference type="GO" id="GO:0008184">
    <property type="term" value="F:glycogen phosphorylase activity"/>
    <property type="evidence" value="ECO:0007669"/>
    <property type="project" value="InterPro"/>
</dbReference>
<evidence type="ECO:0000256" key="2">
    <source>
        <dbReference type="ARBA" id="ARBA00006047"/>
    </source>
</evidence>
<evidence type="ECO:0000256" key="7">
    <source>
        <dbReference type="ARBA" id="ARBA00023277"/>
    </source>
</evidence>
<dbReference type="GO" id="GO:0005980">
    <property type="term" value="P:glycogen catabolic process"/>
    <property type="evidence" value="ECO:0007669"/>
    <property type="project" value="TreeGrafter"/>
</dbReference>
<evidence type="ECO:0000256" key="5">
    <source>
        <dbReference type="ARBA" id="ARBA00022679"/>
    </source>
</evidence>
<evidence type="ECO:0000256" key="10">
    <source>
        <dbReference type="ARBA" id="ARBA00046783"/>
    </source>
</evidence>
<dbReference type="PIRSF" id="PIRSF000460">
    <property type="entry name" value="Pprylas_GlgP"/>
    <property type="match status" value="1"/>
</dbReference>
<dbReference type="InterPro" id="IPR000811">
    <property type="entry name" value="Glyco_trans_35"/>
</dbReference>
<comment type="subunit">
    <text evidence="10">Homodimer; enzymatically active. Interacts with PPP1R3B; recruits the phosphatase PP1 which dephosphorylates and inactivates PYGL/glycogen phosphorylase.</text>
</comment>
<dbReference type="GO" id="GO:0030170">
    <property type="term" value="F:pyridoxal phosphate binding"/>
    <property type="evidence" value="ECO:0007669"/>
    <property type="project" value="InterPro"/>
</dbReference>
<dbReference type="CDD" id="cd04300">
    <property type="entry name" value="GT35_Glycogen_Phosphorylase"/>
    <property type="match status" value="1"/>
</dbReference>
<proteinExistence type="inferred from homology"/>
<dbReference type="PANTHER" id="PTHR11468">
    <property type="entry name" value="GLYCOGEN PHOSPHORYLASE"/>
    <property type="match status" value="1"/>
</dbReference>
<dbReference type="STRING" id="6185.A0A094ZGQ5"/>
<organism evidence="12">
    <name type="scientific">Schistosoma haematobium</name>
    <name type="common">Blood fluke</name>
    <dbReference type="NCBI Taxonomy" id="6185"/>
    <lineage>
        <taxon>Eukaryota</taxon>
        <taxon>Metazoa</taxon>
        <taxon>Spiralia</taxon>
        <taxon>Lophotrochozoa</taxon>
        <taxon>Platyhelminthes</taxon>
        <taxon>Trematoda</taxon>
        <taxon>Digenea</taxon>
        <taxon>Strigeidida</taxon>
        <taxon>Schistosomatoidea</taxon>
        <taxon>Schistosomatidae</taxon>
        <taxon>Schistosoma</taxon>
    </lineage>
</organism>
<evidence type="ECO:0000256" key="3">
    <source>
        <dbReference type="ARBA" id="ARBA00022600"/>
    </source>
</evidence>
<keyword evidence="4 11" id="KW-0328">Glycosyltransferase</keyword>